<feature type="compositionally biased region" description="Basic and acidic residues" evidence="7">
    <location>
        <begin position="435"/>
        <end position="445"/>
    </location>
</feature>
<dbReference type="InterPro" id="IPR047916">
    <property type="entry name" value="TTBK_Asator-like_STKc"/>
</dbReference>
<dbReference type="SUPFAM" id="SSF56112">
    <property type="entry name" value="Protein kinase-like (PK-like)"/>
    <property type="match status" value="1"/>
</dbReference>
<dbReference type="GO" id="GO:0004674">
    <property type="term" value="F:protein serine/threonine kinase activity"/>
    <property type="evidence" value="ECO:0007669"/>
    <property type="project" value="UniProtKB-KW"/>
</dbReference>
<dbReference type="AlphaFoldDB" id="G0UKZ2"/>
<dbReference type="SMART" id="SM00220">
    <property type="entry name" value="S_TKc"/>
    <property type="match status" value="1"/>
</dbReference>
<gene>
    <name evidence="9" type="ORF">TCIL3000_4_1320</name>
</gene>
<evidence type="ECO:0000256" key="2">
    <source>
        <dbReference type="ARBA" id="ARBA00022527"/>
    </source>
</evidence>
<name>G0UKZ2_TRYCI</name>
<dbReference type="EC" id="2.7.11.1" evidence="1"/>
<dbReference type="Gene3D" id="1.10.510.10">
    <property type="entry name" value="Transferase(Phosphotransferase) domain 1"/>
    <property type="match status" value="1"/>
</dbReference>
<dbReference type="Pfam" id="PF00069">
    <property type="entry name" value="Pkinase"/>
    <property type="match status" value="1"/>
</dbReference>
<evidence type="ECO:0000256" key="1">
    <source>
        <dbReference type="ARBA" id="ARBA00012513"/>
    </source>
</evidence>
<keyword evidence="5" id="KW-0418">Kinase</keyword>
<keyword evidence="2" id="KW-0723">Serine/threonine-protein kinase</keyword>
<dbReference type="InterPro" id="IPR000719">
    <property type="entry name" value="Prot_kinase_dom"/>
</dbReference>
<accession>G0UKZ2</accession>
<organism evidence="9">
    <name type="scientific">Trypanosoma congolense (strain IL3000)</name>
    <dbReference type="NCBI Taxonomy" id="1068625"/>
    <lineage>
        <taxon>Eukaryota</taxon>
        <taxon>Discoba</taxon>
        <taxon>Euglenozoa</taxon>
        <taxon>Kinetoplastea</taxon>
        <taxon>Metakinetoplastina</taxon>
        <taxon>Trypanosomatida</taxon>
        <taxon>Trypanosomatidae</taxon>
        <taxon>Trypanosoma</taxon>
        <taxon>Nannomonas</taxon>
    </lineage>
</organism>
<evidence type="ECO:0000313" key="9">
    <source>
        <dbReference type="EMBL" id="CCC90047.1"/>
    </source>
</evidence>
<proteinExistence type="predicted"/>
<dbReference type="VEuPathDB" id="TriTrypDB:TcIL3000_4_1320"/>
<keyword evidence="3" id="KW-0808">Transferase</keyword>
<dbReference type="InterPro" id="IPR008271">
    <property type="entry name" value="Ser/Thr_kinase_AS"/>
</dbReference>
<evidence type="ECO:0000256" key="5">
    <source>
        <dbReference type="ARBA" id="ARBA00022777"/>
    </source>
</evidence>
<dbReference type="PROSITE" id="PS50011">
    <property type="entry name" value="PROTEIN_KINASE_DOM"/>
    <property type="match status" value="1"/>
</dbReference>
<dbReference type="GO" id="GO:0005524">
    <property type="term" value="F:ATP binding"/>
    <property type="evidence" value="ECO:0007669"/>
    <property type="project" value="UniProtKB-KW"/>
</dbReference>
<evidence type="ECO:0000256" key="3">
    <source>
        <dbReference type="ARBA" id="ARBA00022679"/>
    </source>
</evidence>
<dbReference type="EMBL" id="HE575317">
    <property type="protein sequence ID" value="CCC90047.1"/>
    <property type="molecule type" value="Genomic_DNA"/>
</dbReference>
<dbReference type="InterPro" id="IPR011009">
    <property type="entry name" value="Kinase-like_dom_sf"/>
</dbReference>
<keyword evidence="6" id="KW-0067">ATP-binding</keyword>
<keyword evidence="4" id="KW-0547">Nucleotide-binding</keyword>
<feature type="region of interest" description="Disordered" evidence="7">
    <location>
        <begin position="58"/>
        <end position="87"/>
    </location>
</feature>
<dbReference type="PANTHER" id="PTHR11909">
    <property type="entry name" value="CASEIN KINASE-RELATED"/>
    <property type="match status" value="1"/>
</dbReference>
<dbReference type="FunFam" id="1.10.510.10:FF:001706">
    <property type="entry name" value="Protein kinase, putative"/>
    <property type="match status" value="1"/>
</dbReference>
<evidence type="ECO:0000256" key="7">
    <source>
        <dbReference type="SAM" id="MobiDB-lite"/>
    </source>
</evidence>
<reference evidence="9" key="1">
    <citation type="journal article" date="2012" name="Proc. Natl. Acad. Sci. U.S.A.">
        <title>Antigenic diversity is generated by distinct evolutionary mechanisms in African trypanosome species.</title>
        <authorList>
            <person name="Jackson A.P."/>
            <person name="Berry A."/>
            <person name="Aslett M."/>
            <person name="Allison H.C."/>
            <person name="Burton P."/>
            <person name="Vavrova-Anderson J."/>
            <person name="Brown R."/>
            <person name="Browne H."/>
            <person name="Corton N."/>
            <person name="Hauser H."/>
            <person name="Gamble J."/>
            <person name="Gilderthorp R."/>
            <person name="Marcello L."/>
            <person name="McQuillan J."/>
            <person name="Otto T.D."/>
            <person name="Quail M.A."/>
            <person name="Sanders M.J."/>
            <person name="van Tonder A."/>
            <person name="Ginger M.L."/>
            <person name="Field M.C."/>
            <person name="Barry J.D."/>
            <person name="Hertz-Fowler C."/>
            <person name="Berriman M."/>
        </authorList>
    </citation>
    <scope>NUCLEOTIDE SEQUENCE</scope>
    <source>
        <strain evidence="9">IL3000</strain>
    </source>
</reference>
<dbReference type="InterPro" id="IPR050235">
    <property type="entry name" value="CK1_Ser-Thr_kinase"/>
</dbReference>
<dbReference type="CDD" id="cd14017">
    <property type="entry name" value="STKc_TTBK"/>
    <property type="match status" value="1"/>
</dbReference>
<evidence type="ECO:0000256" key="4">
    <source>
        <dbReference type="ARBA" id="ARBA00022741"/>
    </source>
</evidence>
<dbReference type="PROSITE" id="PS00108">
    <property type="entry name" value="PROTEIN_KINASE_ST"/>
    <property type="match status" value="1"/>
</dbReference>
<feature type="region of interest" description="Disordered" evidence="7">
    <location>
        <begin position="435"/>
        <end position="473"/>
    </location>
</feature>
<protein>
    <recommendedName>
        <fullName evidence="1">non-specific serine/threonine protein kinase</fullName>
        <ecNumber evidence="1">2.7.11.1</ecNumber>
    </recommendedName>
</protein>
<sequence>MNKTLLNLVDSKRCVANGLMNAPRSHSLHRLMSNSLPVGDIGCEENMNSPCCSNKNDGGAVGHTGSNREAKTEAQHPSVKQPPKAAKTRATIGMRFKRWVLTGRIGAGSFGETFTAVEVDRIAKGSRDHEYPLELLPIGQKDANSVPFEDVCIKIEQENKNVLRIEAAALKKMQTCPYVARYLGSGIVDGMSFIAMQRLGPNLADLRRSTPQSVFSLYTTLHLGMSCLRCIQGIHQLGIIHRDVKPSNFVIGLGGSSDPRQCYIVDFGLARRYRRGNGDIRPPRPNAGFRGTSRYASLASHRQQELGRVDDIWSLLFMLIEFVTGTLPWRKHKDKEDIGQCKAQVIGPDLIKSLPKEFEMFLTHLQTLKYEDEPRYDMLLALMEQAMERGGYPRNQRLDWEPEEALHTAALHSSTGTFKGGISNGNKDLDSSAFVDKHGSREIRSRVRSPTPPQHRRFMPPPPPVPNGGVRRHSSIPRFRTHVLRKSGSEENNRGRGSVWHDEVRSANRPSDVYIPVEASKYDPGEHEDASQPSALGPTSQVRLVKSNSAVRRRFRRRRVSNATHGVARGRHTTVGYSDDGDVGSTYSPCEVEELAKNGVYFPPEQVHQPIIAGSGHNIPEHCVSAYSCSMQPYKPHPEMPMGALRPNPAQPTLAPPSGTLPVIGENNEVRQTKEKSSCTCGCM</sequence>
<evidence type="ECO:0000259" key="8">
    <source>
        <dbReference type="PROSITE" id="PS50011"/>
    </source>
</evidence>
<evidence type="ECO:0000256" key="6">
    <source>
        <dbReference type="ARBA" id="ARBA00022840"/>
    </source>
</evidence>
<feature type="domain" description="Protein kinase" evidence="8">
    <location>
        <begin position="99"/>
        <end position="387"/>
    </location>
</feature>